<name>A0A4U0WIC4_9PEZI</name>
<protein>
    <submittedName>
        <fullName evidence="2">Uncharacterized protein</fullName>
    </submittedName>
</protein>
<comment type="caution">
    <text evidence="2">The sequence shown here is derived from an EMBL/GenBank/DDBJ whole genome shotgun (WGS) entry which is preliminary data.</text>
</comment>
<evidence type="ECO:0000313" key="3">
    <source>
        <dbReference type="Proteomes" id="UP000308768"/>
    </source>
</evidence>
<accession>A0A4U0WIC4</accession>
<reference evidence="2 3" key="1">
    <citation type="submission" date="2017-03" db="EMBL/GenBank/DDBJ databases">
        <title>Genomes of endolithic fungi from Antarctica.</title>
        <authorList>
            <person name="Coleine C."/>
            <person name="Masonjones S."/>
            <person name="Stajich J.E."/>
        </authorList>
    </citation>
    <scope>NUCLEOTIDE SEQUENCE [LARGE SCALE GENOMIC DNA]</scope>
    <source>
        <strain evidence="2 3">CCFEE 5187</strain>
    </source>
</reference>
<feature type="region of interest" description="Disordered" evidence="1">
    <location>
        <begin position="149"/>
        <end position="195"/>
    </location>
</feature>
<proteinExistence type="predicted"/>
<dbReference type="EMBL" id="NAJN01001768">
    <property type="protein sequence ID" value="TKA61305.1"/>
    <property type="molecule type" value="Genomic_DNA"/>
</dbReference>
<organism evidence="2 3">
    <name type="scientific">Cryomyces minteri</name>
    <dbReference type="NCBI Taxonomy" id="331657"/>
    <lineage>
        <taxon>Eukaryota</taxon>
        <taxon>Fungi</taxon>
        <taxon>Dikarya</taxon>
        <taxon>Ascomycota</taxon>
        <taxon>Pezizomycotina</taxon>
        <taxon>Dothideomycetes</taxon>
        <taxon>Dothideomycetes incertae sedis</taxon>
        <taxon>Cryomyces</taxon>
    </lineage>
</organism>
<keyword evidence="3" id="KW-1185">Reference proteome</keyword>
<evidence type="ECO:0000256" key="1">
    <source>
        <dbReference type="SAM" id="MobiDB-lite"/>
    </source>
</evidence>
<feature type="compositionally biased region" description="Polar residues" evidence="1">
    <location>
        <begin position="184"/>
        <end position="195"/>
    </location>
</feature>
<dbReference type="AlphaFoldDB" id="A0A4U0WIC4"/>
<sequence>MSSKRRVLGSLANVAHLSEDEWAILRWGEIVRMTLDQRLTVGVGLSKSQHEMWEKVSRAAYEKGVFSGLYYNRENIIVPRVTNDITRRTWVSVCNSKVEVDWVHEGIATWKMMFYYPDTKKEHTELHLSQGGKVPANPRLAKTKAWEARAAVPPSATPDAETIPARPEKAQDSSVDTRRHESPDANTSATEELTAQNLAVFDLVVTNAPTRHMRPPARAPTT</sequence>
<evidence type="ECO:0000313" key="2">
    <source>
        <dbReference type="EMBL" id="TKA61305.1"/>
    </source>
</evidence>
<feature type="compositionally biased region" description="Basic and acidic residues" evidence="1">
    <location>
        <begin position="166"/>
        <end position="183"/>
    </location>
</feature>
<gene>
    <name evidence="2" type="ORF">B0A49_09727</name>
</gene>
<dbReference type="Proteomes" id="UP000308768">
    <property type="component" value="Unassembled WGS sequence"/>
</dbReference>